<feature type="region of interest" description="Disordered" evidence="7">
    <location>
        <begin position="75"/>
        <end position="134"/>
    </location>
</feature>
<dbReference type="PANTHER" id="PTHR19854">
    <property type="entry name" value="TRANSDUCIN BETA-LIKE 3"/>
    <property type="match status" value="1"/>
</dbReference>
<dbReference type="InterPro" id="IPR015943">
    <property type="entry name" value="WD40/YVTN_repeat-like_dom_sf"/>
</dbReference>
<accession>A0A167ENZ2</accession>
<dbReference type="Pfam" id="PF00400">
    <property type="entry name" value="WD40"/>
    <property type="match status" value="2"/>
</dbReference>
<dbReference type="RefSeq" id="XP_018736778.1">
    <property type="nucleotide sequence ID" value="XM_018882397.1"/>
</dbReference>
<evidence type="ECO:0000256" key="2">
    <source>
        <dbReference type="ARBA" id="ARBA00022737"/>
    </source>
</evidence>
<dbReference type="EMBL" id="CP014502">
    <property type="protein sequence ID" value="ANB14301.1"/>
    <property type="molecule type" value="Genomic_DNA"/>
</dbReference>
<feature type="region of interest" description="Disordered" evidence="7">
    <location>
        <begin position="164"/>
        <end position="183"/>
    </location>
</feature>
<dbReference type="InterPro" id="IPR001680">
    <property type="entry name" value="WD40_rpt"/>
</dbReference>
<dbReference type="PANTHER" id="PTHR19854:SF1">
    <property type="entry name" value="GUANINE NUCLEOTIDE-BINDING PROTEIN SUBUNIT BETA-LIKE PROTEIN 1"/>
    <property type="match status" value="1"/>
</dbReference>
<evidence type="ECO:0000256" key="6">
    <source>
        <dbReference type="ARBA" id="ARBA00040563"/>
    </source>
</evidence>
<dbReference type="Proteomes" id="UP000189580">
    <property type="component" value="Chromosome d"/>
</dbReference>
<sequence length="495" mass="53711">MSLSEVAALRKATLRAHPAPVTAVQFHPTEPWLVSGDEAGWCFWWSISQRRPIAIWKPHEKAIVTVKWMSDWESDPNFTDQNGSPADQPAGNNSNSTSSDAGSVNSGTGDSDSGAADLPERSRNPIRNEGTSILLTHGRDNKIKIFRLNTTDPASERYTTTIPIDWKGKKSPNGNSNPDGSNSWKTPWMVHSQDVNAMNFCAAAVCGTTIAVPNTLDSEKIDIYQLRPEFSRPFFAIQGKPDDTGKSQKTTSSNPSSAEPFAQVGGFDNLGAPGIGDEVFGDKRSITGTGILMAVILTKTHLIAGYESGHVIVFDITTSGSPKQVYADKSHQHPVLSLVYNKVDDTFLSSSADSLIIKHSISSSEPLHVLNTKHVGLTSLDLRSDGRIFATAGWDGMVRIYTYSSMKTLAAFRGSEGRLTDKTGINSVTFSPVQDSEDDSSIPKPNESAESATVTTSTRQVAANSLARARQRRARQSHWIAVASKDGRIRLSDIY</sequence>
<feature type="region of interest" description="Disordered" evidence="7">
    <location>
        <begin position="236"/>
        <end position="263"/>
    </location>
</feature>
<name>A0A167ENZ2_9ASCO</name>
<feature type="region of interest" description="Disordered" evidence="7">
    <location>
        <begin position="423"/>
        <end position="460"/>
    </location>
</feature>
<proteinExistence type="inferred from homology"/>
<keyword evidence="1" id="KW-0853">WD repeat</keyword>
<evidence type="ECO:0000256" key="3">
    <source>
        <dbReference type="ARBA" id="ARBA00022853"/>
    </source>
</evidence>
<feature type="compositionally biased region" description="Low complexity" evidence="7">
    <location>
        <begin position="171"/>
        <end position="183"/>
    </location>
</feature>
<gene>
    <name evidence="8" type="primary">AIP1</name>
    <name evidence="8" type="ORF">AWJ20_5266</name>
</gene>
<comment type="similarity">
    <text evidence="5">Belongs to the WD repeat ASA1 family.</text>
</comment>
<evidence type="ECO:0000256" key="7">
    <source>
        <dbReference type="SAM" id="MobiDB-lite"/>
    </source>
</evidence>
<comment type="function">
    <text evidence="4">Component of the ASTRA complex involved in chromatin remodeling.</text>
</comment>
<evidence type="ECO:0000313" key="9">
    <source>
        <dbReference type="Proteomes" id="UP000189580"/>
    </source>
</evidence>
<dbReference type="SUPFAM" id="SSF50978">
    <property type="entry name" value="WD40 repeat-like"/>
    <property type="match status" value="1"/>
</dbReference>
<protein>
    <recommendedName>
        <fullName evidence="6">ASTRA-associated protein 1</fullName>
    </recommendedName>
</protein>
<evidence type="ECO:0000313" key="8">
    <source>
        <dbReference type="EMBL" id="ANB14301.1"/>
    </source>
</evidence>
<evidence type="ECO:0000256" key="1">
    <source>
        <dbReference type="ARBA" id="ARBA00022574"/>
    </source>
</evidence>
<dbReference type="AlphaFoldDB" id="A0A167ENZ2"/>
<organism evidence="8 9">
    <name type="scientific">Sugiyamaella lignohabitans</name>
    <dbReference type="NCBI Taxonomy" id="796027"/>
    <lineage>
        <taxon>Eukaryota</taxon>
        <taxon>Fungi</taxon>
        <taxon>Dikarya</taxon>
        <taxon>Ascomycota</taxon>
        <taxon>Saccharomycotina</taxon>
        <taxon>Dipodascomycetes</taxon>
        <taxon>Dipodascales</taxon>
        <taxon>Trichomonascaceae</taxon>
        <taxon>Sugiyamaella</taxon>
    </lineage>
</organism>
<keyword evidence="9" id="KW-1185">Reference proteome</keyword>
<reference evidence="8 9" key="1">
    <citation type="submission" date="2016-02" db="EMBL/GenBank/DDBJ databases">
        <title>Complete genome sequence and transcriptome regulation of the pentose utilising yeast Sugiyamaella lignohabitans.</title>
        <authorList>
            <person name="Bellasio M."/>
            <person name="Peymann A."/>
            <person name="Valli M."/>
            <person name="Sipitzky M."/>
            <person name="Graf A."/>
            <person name="Sauer M."/>
            <person name="Marx H."/>
            <person name="Mattanovich D."/>
        </authorList>
    </citation>
    <scope>NUCLEOTIDE SEQUENCE [LARGE SCALE GENOMIC DNA]</scope>
    <source>
        <strain evidence="8 9">CBS 10342</strain>
    </source>
</reference>
<keyword evidence="3" id="KW-0156">Chromatin regulator</keyword>
<evidence type="ECO:0000256" key="4">
    <source>
        <dbReference type="ARBA" id="ARBA00037338"/>
    </source>
</evidence>
<dbReference type="Gene3D" id="2.130.10.10">
    <property type="entry name" value="YVTN repeat-like/Quinoprotein amine dehydrogenase"/>
    <property type="match status" value="2"/>
</dbReference>
<feature type="compositionally biased region" description="Polar residues" evidence="7">
    <location>
        <begin position="76"/>
        <end position="111"/>
    </location>
</feature>
<evidence type="ECO:0000256" key="5">
    <source>
        <dbReference type="ARBA" id="ARBA00037931"/>
    </source>
</evidence>
<dbReference type="InterPro" id="IPR036322">
    <property type="entry name" value="WD40_repeat_dom_sf"/>
</dbReference>
<dbReference type="SMART" id="SM00320">
    <property type="entry name" value="WD40"/>
    <property type="match status" value="5"/>
</dbReference>
<dbReference type="GO" id="GO:0006325">
    <property type="term" value="P:chromatin organization"/>
    <property type="evidence" value="ECO:0007669"/>
    <property type="project" value="UniProtKB-KW"/>
</dbReference>
<dbReference type="KEGG" id="slb:AWJ20_5266"/>
<feature type="compositionally biased region" description="Polar residues" evidence="7">
    <location>
        <begin position="247"/>
        <end position="257"/>
    </location>
</feature>
<feature type="compositionally biased region" description="Polar residues" evidence="7">
    <location>
        <begin position="423"/>
        <end position="434"/>
    </location>
</feature>
<keyword evidence="2" id="KW-0677">Repeat</keyword>
<dbReference type="OrthoDB" id="7668193at2759"/>
<feature type="compositionally biased region" description="Low complexity" evidence="7">
    <location>
        <begin position="448"/>
        <end position="458"/>
    </location>
</feature>
<dbReference type="GeneID" id="30037489"/>